<gene>
    <name evidence="1" type="ORF">FOZ63_011474</name>
</gene>
<evidence type="ECO:0000313" key="2">
    <source>
        <dbReference type="Proteomes" id="UP000553632"/>
    </source>
</evidence>
<feature type="non-terminal residue" evidence="1">
    <location>
        <position position="101"/>
    </location>
</feature>
<feature type="non-terminal residue" evidence="1">
    <location>
        <position position="1"/>
    </location>
</feature>
<proteinExistence type="predicted"/>
<keyword evidence="2" id="KW-1185">Reference proteome</keyword>
<reference evidence="1 2" key="1">
    <citation type="submission" date="2020-04" db="EMBL/GenBank/DDBJ databases">
        <title>Perkinsus olseni comparative genomics.</title>
        <authorList>
            <person name="Bogema D.R."/>
        </authorList>
    </citation>
    <scope>NUCLEOTIDE SEQUENCE [LARGE SCALE GENOMIC DNA]</scope>
    <source>
        <strain evidence="1 2">ATCC PRA-207</strain>
    </source>
</reference>
<accession>A0A7J6SAW6</accession>
<organism evidence="1 2">
    <name type="scientific">Perkinsus olseni</name>
    <name type="common">Perkinsus atlanticus</name>
    <dbReference type="NCBI Taxonomy" id="32597"/>
    <lineage>
        <taxon>Eukaryota</taxon>
        <taxon>Sar</taxon>
        <taxon>Alveolata</taxon>
        <taxon>Perkinsozoa</taxon>
        <taxon>Perkinsea</taxon>
        <taxon>Perkinsida</taxon>
        <taxon>Perkinsidae</taxon>
        <taxon>Perkinsus</taxon>
    </lineage>
</organism>
<comment type="caution">
    <text evidence="1">The sequence shown here is derived from an EMBL/GenBank/DDBJ whole genome shotgun (WGS) entry which is preliminary data.</text>
</comment>
<dbReference type="AlphaFoldDB" id="A0A7J6SAW6"/>
<dbReference type="EMBL" id="JABANO010019560">
    <property type="protein sequence ID" value="KAF4729997.1"/>
    <property type="molecule type" value="Genomic_DNA"/>
</dbReference>
<sequence>VQLKAQHLAAYHVQRSYLSDARVRFQDLTDRLKSATVATMDQRIVTKSGVYRKAWANIIALPGPRSTPRRVMLFRSGLCLYDVAAARGRVTRLPNVGNDFL</sequence>
<name>A0A7J6SAW6_PEROL</name>
<dbReference type="Proteomes" id="UP000553632">
    <property type="component" value="Unassembled WGS sequence"/>
</dbReference>
<evidence type="ECO:0000313" key="1">
    <source>
        <dbReference type="EMBL" id="KAF4729997.1"/>
    </source>
</evidence>
<protein>
    <submittedName>
        <fullName evidence="1">Uncharacterized protein</fullName>
    </submittedName>
</protein>